<keyword evidence="1 3" id="KW-0808">Transferase</keyword>
<organism evidence="3 4">
    <name type="scientific">Neobacillus piezotolerans</name>
    <dbReference type="NCBI Taxonomy" id="2259171"/>
    <lineage>
        <taxon>Bacteria</taxon>
        <taxon>Bacillati</taxon>
        <taxon>Bacillota</taxon>
        <taxon>Bacilli</taxon>
        <taxon>Bacillales</taxon>
        <taxon>Bacillaceae</taxon>
        <taxon>Neobacillus</taxon>
    </lineage>
</organism>
<dbReference type="CDD" id="cd02440">
    <property type="entry name" value="AdoMet_MTases"/>
    <property type="match status" value="1"/>
</dbReference>
<evidence type="ECO:0000256" key="1">
    <source>
        <dbReference type="ARBA" id="ARBA00022679"/>
    </source>
</evidence>
<gene>
    <name evidence="3" type="ORF">DRW41_18985</name>
</gene>
<evidence type="ECO:0000259" key="2">
    <source>
        <dbReference type="Pfam" id="PF13649"/>
    </source>
</evidence>
<evidence type="ECO:0000313" key="4">
    <source>
        <dbReference type="Proteomes" id="UP000257144"/>
    </source>
</evidence>
<protein>
    <submittedName>
        <fullName evidence="3">SAM-dependent methyltransferase</fullName>
    </submittedName>
</protein>
<reference evidence="3 4" key="1">
    <citation type="submission" date="2018-07" db="EMBL/GenBank/DDBJ databases">
        <title>Bacillus sp. YLB-04 draft genome sequence.</title>
        <authorList>
            <person name="Yu L."/>
            <person name="Tang X."/>
        </authorList>
    </citation>
    <scope>NUCLEOTIDE SEQUENCE [LARGE SCALE GENOMIC DNA]</scope>
    <source>
        <strain evidence="3 4">YLB-04</strain>
    </source>
</reference>
<keyword evidence="3" id="KW-0489">Methyltransferase</keyword>
<feature type="domain" description="Methyltransferase" evidence="2">
    <location>
        <begin position="64"/>
        <end position="157"/>
    </location>
</feature>
<dbReference type="GO" id="GO:0008168">
    <property type="term" value="F:methyltransferase activity"/>
    <property type="evidence" value="ECO:0007669"/>
    <property type="project" value="UniProtKB-KW"/>
</dbReference>
<accession>A0A3D8GLD4</accession>
<dbReference type="PANTHER" id="PTHR43861">
    <property type="entry name" value="TRANS-ACONITATE 2-METHYLTRANSFERASE-RELATED"/>
    <property type="match status" value="1"/>
</dbReference>
<keyword evidence="4" id="KW-1185">Reference proteome</keyword>
<sequence>MGKAICSVKDLLSMLDELLKEESTFSWDEFYSKRDRNVPFFRNFPDENLVGYFKKGLLTSGIALELGCGPGRNAFFLAQQGWKVDAVDASHEALEWGMERARNQKIDVNFIQSNIFELDVADGNYDLVYDSGCFHHIPPHRRMSYLELIDKALKPGGYFGLTCFVEGGELGGSSISDLEVYKLRTMQGGLGFTEEKLRHIFRDYEVIEIRRMRQATEDERVFGVNGLLIALFRKRNAAHPTI</sequence>
<dbReference type="EMBL" id="QNQT01000012">
    <property type="protein sequence ID" value="RDU35280.1"/>
    <property type="molecule type" value="Genomic_DNA"/>
</dbReference>
<dbReference type="InterPro" id="IPR041698">
    <property type="entry name" value="Methyltransf_25"/>
</dbReference>
<dbReference type="GO" id="GO:0032259">
    <property type="term" value="P:methylation"/>
    <property type="evidence" value="ECO:0007669"/>
    <property type="project" value="UniProtKB-KW"/>
</dbReference>
<dbReference type="OrthoDB" id="9804312at2"/>
<proteinExistence type="predicted"/>
<dbReference type="Pfam" id="PF13649">
    <property type="entry name" value="Methyltransf_25"/>
    <property type="match status" value="1"/>
</dbReference>
<dbReference type="InterPro" id="IPR029063">
    <property type="entry name" value="SAM-dependent_MTases_sf"/>
</dbReference>
<dbReference type="SUPFAM" id="SSF53335">
    <property type="entry name" value="S-adenosyl-L-methionine-dependent methyltransferases"/>
    <property type="match status" value="1"/>
</dbReference>
<dbReference type="Proteomes" id="UP000257144">
    <property type="component" value="Unassembled WGS sequence"/>
</dbReference>
<evidence type="ECO:0000313" key="3">
    <source>
        <dbReference type="EMBL" id="RDU35280.1"/>
    </source>
</evidence>
<comment type="caution">
    <text evidence="3">The sequence shown here is derived from an EMBL/GenBank/DDBJ whole genome shotgun (WGS) entry which is preliminary data.</text>
</comment>
<name>A0A3D8GLD4_9BACI</name>
<dbReference type="AlphaFoldDB" id="A0A3D8GLD4"/>
<dbReference type="RefSeq" id="WP_115453682.1">
    <property type="nucleotide sequence ID" value="NZ_QNQT01000012.1"/>
</dbReference>
<dbReference type="Gene3D" id="3.40.50.150">
    <property type="entry name" value="Vaccinia Virus protein VP39"/>
    <property type="match status" value="1"/>
</dbReference>